<dbReference type="SUPFAM" id="SSF52833">
    <property type="entry name" value="Thioredoxin-like"/>
    <property type="match status" value="1"/>
</dbReference>
<dbReference type="GO" id="GO:0006457">
    <property type="term" value="P:protein folding"/>
    <property type="evidence" value="ECO:0007669"/>
    <property type="project" value="TreeGrafter"/>
</dbReference>
<dbReference type="InterPro" id="IPR042568">
    <property type="entry name" value="QSOX_FAD-bd_sf"/>
</dbReference>
<dbReference type="InterPro" id="IPR039798">
    <property type="entry name" value="Sulfhydryl_oxidase"/>
</dbReference>
<evidence type="ECO:0000256" key="6">
    <source>
        <dbReference type="ARBA" id="ARBA00023157"/>
    </source>
</evidence>
<evidence type="ECO:0000259" key="10">
    <source>
        <dbReference type="PROSITE" id="PS51324"/>
    </source>
</evidence>
<dbReference type="GO" id="GO:0000139">
    <property type="term" value="C:Golgi membrane"/>
    <property type="evidence" value="ECO:0007669"/>
    <property type="project" value="TreeGrafter"/>
</dbReference>
<keyword evidence="13" id="KW-1185">Reference proteome</keyword>
<dbReference type="InterPro" id="IPR017937">
    <property type="entry name" value="Thioredoxin_CS"/>
</dbReference>
<evidence type="ECO:0000256" key="3">
    <source>
        <dbReference type="ARBA" id="ARBA00022729"/>
    </source>
</evidence>
<dbReference type="GO" id="GO:0003756">
    <property type="term" value="F:protein disulfide isomerase activity"/>
    <property type="evidence" value="ECO:0007669"/>
    <property type="project" value="TreeGrafter"/>
</dbReference>
<dbReference type="AlphaFoldDB" id="A0AAD4N3R9"/>
<dbReference type="Proteomes" id="UP001201812">
    <property type="component" value="Unassembled WGS sequence"/>
</dbReference>
<protein>
    <recommendedName>
        <fullName evidence="8">Sulfhydryl oxidase</fullName>
        <ecNumber evidence="8">1.8.3.2</ecNumber>
    </recommendedName>
</protein>
<feature type="domain" description="ERV/ALR sulfhydryl oxidase" evidence="10">
    <location>
        <begin position="440"/>
        <end position="549"/>
    </location>
</feature>
<evidence type="ECO:0000313" key="12">
    <source>
        <dbReference type="EMBL" id="KAI1715556.1"/>
    </source>
</evidence>
<dbReference type="SUPFAM" id="SSF69000">
    <property type="entry name" value="FAD-dependent thiol oxidase"/>
    <property type="match status" value="1"/>
</dbReference>
<feature type="domain" description="Thioredoxin" evidence="11">
    <location>
        <begin position="20"/>
        <end position="170"/>
    </location>
</feature>
<comment type="caution">
    <text evidence="12">The sequence shown here is derived from an EMBL/GenBank/DDBJ whole genome shotgun (WGS) entry which is preliminary data.</text>
</comment>
<dbReference type="GO" id="GO:0005615">
    <property type="term" value="C:extracellular space"/>
    <property type="evidence" value="ECO:0007669"/>
    <property type="project" value="TreeGrafter"/>
</dbReference>
<keyword evidence="3 9" id="KW-0732">Signal</keyword>
<dbReference type="Pfam" id="PF00085">
    <property type="entry name" value="Thioredoxin"/>
    <property type="match status" value="1"/>
</dbReference>
<evidence type="ECO:0000259" key="11">
    <source>
        <dbReference type="PROSITE" id="PS51352"/>
    </source>
</evidence>
<organism evidence="12 13">
    <name type="scientific">Ditylenchus destructor</name>
    <dbReference type="NCBI Taxonomy" id="166010"/>
    <lineage>
        <taxon>Eukaryota</taxon>
        <taxon>Metazoa</taxon>
        <taxon>Ecdysozoa</taxon>
        <taxon>Nematoda</taxon>
        <taxon>Chromadorea</taxon>
        <taxon>Rhabditida</taxon>
        <taxon>Tylenchina</taxon>
        <taxon>Tylenchomorpha</taxon>
        <taxon>Sphaerularioidea</taxon>
        <taxon>Anguinidae</taxon>
        <taxon>Anguininae</taxon>
        <taxon>Ditylenchus</taxon>
    </lineage>
</organism>
<evidence type="ECO:0000256" key="4">
    <source>
        <dbReference type="ARBA" id="ARBA00022827"/>
    </source>
</evidence>
<dbReference type="PANTHER" id="PTHR22897:SF20">
    <property type="entry name" value="SULFHYDRYL OXIDASE"/>
    <property type="match status" value="1"/>
</dbReference>
<dbReference type="InterPro" id="IPR013766">
    <property type="entry name" value="Thioredoxin_domain"/>
</dbReference>
<dbReference type="PROSITE" id="PS51324">
    <property type="entry name" value="ERV_ALR"/>
    <property type="match status" value="1"/>
</dbReference>
<dbReference type="EMBL" id="JAKKPZ010000011">
    <property type="protein sequence ID" value="KAI1715556.1"/>
    <property type="molecule type" value="Genomic_DNA"/>
</dbReference>
<name>A0AAD4N3R9_9BILA</name>
<evidence type="ECO:0000256" key="5">
    <source>
        <dbReference type="ARBA" id="ARBA00023002"/>
    </source>
</evidence>
<gene>
    <name evidence="12" type="ORF">DdX_07876</name>
</gene>
<keyword evidence="2 8" id="KW-0285">Flavoprotein</keyword>
<dbReference type="Gene3D" id="3.40.30.10">
    <property type="entry name" value="Glutaredoxin"/>
    <property type="match status" value="2"/>
</dbReference>
<feature type="signal peptide" evidence="9">
    <location>
        <begin position="1"/>
        <end position="26"/>
    </location>
</feature>
<dbReference type="Gene3D" id="1.20.120.1960">
    <property type="entry name" value="QSOX sulfhydryl oxidase domain"/>
    <property type="match status" value="1"/>
</dbReference>
<dbReference type="InterPro" id="IPR036249">
    <property type="entry name" value="Thioredoxin-like_sf"/>
</dbReference>
<evidence type="ECO:0000313" key="13">
    <source>
        <dbReference type="Proteomes" id="UP001201812"/>
    </source>
</evidence>
<keyword evidence="6" id="KW-1015">Disulfide bond</keyword>
<keyword evidence="5 8" id="KW-0560">Oxidoreductase</keyword>
<feature type="chain" id="PRO_5042234055" description="Sulfhydryl oxidase" evidence="9">
    <location>
        <begin position="27"/>
        <end position="597"/>
    </location>
</feature>
<keyword evidence="7" id="KW-0325">Glycoprotein</keyword>
<dbReference type="PROSITE" id="PS00194">
    <property type="entry name" value="THIOREDOXIN_1"/>
    <property type="match status" value="1"/>
</dbReference>
<evidence type="ECO:0000256" key="9">
    <source>
        <dbReference type="SAM" id="SignalP"/>
    </source>
</evidence>
<keyword evidence="4 8" id="KW-0274">FAD</keyword>
<dbReference type="PANTHER" id="PTHR22897">
    <property type="entry name" value="QUIESCIN Q6-RELATED SULFHYDRYL OXIDASE"/>
    <property type="match status" value="1"/>
</dbReference>
<dbReference type="InterPro" id="IPR036774">
    <property type="entry name" value="ERV/ALR_sulphydryl_oxid_sf"/>
</dbReference>
<comment type="catalytic activity">
    <reaction evidence="8">
        <text>2 R'C(R)SH + O2 = R'C(R)S-S(R)CR' + H2O2</text>
        <dbReference type="Rhea" id="RHEA:17357"/>
        <dbReference type="ChEBI" id="CHEBI:15379"/>
        <dbReference type="ChEBI" id="CHEBI:16240"/>
        <dbReference type="ChEBI" id="CHEBI:16520"/>
        <dbReference type="ChEBI" id="CHEBI:17412"/>
        <dbReference type="EC" id="1.8.3.2"/>
    </reaction>
</comment>
<evidence type="ECO:0000256" key="1">
    <source>
        <dbReference type="ARBA" id="ARBA00001974"/>
    </source>
</evidence>
<sequence length="597" mass="68535">MTADTLPFTGLFNLSLLATWISLAIAAKSSMTYVPQGSNPLLYQPGVEPIMHLDQATFADTVFDPVKTNAFMVEFYADWCGHCRAFAPFFREFASLVSNWGDVARVAAVNCADNFNGQICRANGVAYFPMLKYFPRSSTNFGDGILIEASHSGTNLRDQLTTKILNEYNRLQYLDWPNMRYIEVTGQTRFEDLWQGTLPSANFLVVVFEQYESVGAQMILDLYPFRANVGVRRALSTSPLISMLKIASFPYVAMFRRGDQQSIFMDQLRPTTVQDILNRAQPGQVVTLAPTIATTKKLDVINCEANPERCKPMYFVSETDMLKAMRSALLDEVIRADDIITGQHFGDLHNFVSLLAEYFPTITFAQGNDRSRRVPTKRSTSMVLRRSERAKLIFLHLKNLLEQKQGSISANEWQHQFESIERVYAYPFPVNATWQHCRGSSPEFRGYTCGLWTTFHTLTVHTYMDSIKTRKVHPMRPLQAIQGWVNSFFGCQHCRNHFMKMTTETFPMNEQRVRHVHDMVMYLWRAHNIVNNRLHGDVTEDPQFLKYQFPPLFLCPSCHAGGHFSRRQVRNFLLRYYSNIKPAHRTHSYTSAAVRNT</sequence>
<dbReference type="GO" id="GO:0016971">
    <property type="term" value="F:flavin-dependent sulfhydryl oxidase activity"/>
    <property type="evidence" value="ECO:0007669"/>
    <property type="project" value="InterPro"/>
</dbReference>
<dbReference type="Pfam" id="PF04777">
    <property type="entry name" value="Evr1_Alr"/>
    <property type="match status" value="1"/>
</dbReference>
<dbReference type="InterPro" id="IPR017905">
    <property type="entry name" value="ERV/ALR_sulphydryl_oxidase"/>
</dbReference>
<evidence type="ECO:0000256" key="2">
    <source>
        <dbReference type="ARBA" id="ARBA00022630"/>
    </source>
</evidence>
<accession>A0AAD4N3R9</accession>
<dbReference type="Gene3D" id="1.20.120.310">
    <property type="entry name" value="ERV/ALR sulfhydryl oxidase domain"/>
    <property type="match status" value="1"/>
</dbReference>
<evidence type="ECO:0000256" key="7">
    <source>
        <dbReference type="ARBA" id="ARBA00023180"/>
    </source>
</evidence>
<comment type="cofactor">
    <cofactor evidence="1 8">
        <name>FAD</name>
        <dbReference type="ChEBI" id="CHEBI:57692"/>
    </cofactor>
</comment>
<proteinExistence type="predicted"/>
<dbReference type="FunFam" id="1.20.120.310:FF:000005">
    <property type="entry name" value="Sulfhydryl oxidase"/>
    <property type="match status" value="1"/>
</dbReference>
<dbReference type="PROSITE" id="PS51352">
    <property type="entry name" value="THIOREDOXIN_2"/>
    <property type="match status" value="1"/>
</dbReference>
<evidence type="ECO:0000256" key="8">
    <source>
        <dbReference type="RuleBase" id="RU371123"/>
    </source>
</evidence>
<reference evidence="12" key="1">
    <citation type="submission" date="2022-01" db="EMBL/GenBank/DDBJ databases">
        <title>Genome Sequence Resource for Two Populations of Ditylenchus destructor, the Migratory Endoparasitic Phytonematode.</title>
        <authorList>
            <person name="Zhang H."/>
            <person name="Lin R."/>
            <person name="Xie B."/>
        </authorList>
    </citation>
    <scope>NUCLEOTIDE SEQUENCE</scope>
    <source>
        <strain evidence="12">BazhouSP</strain>
    </source>
</reference>
<dbReference type="EC" id="1.8.3.2" evidence="8"/>